<evidence type="ECO:0000313" key="4">
    <source>
        <dbReference type="Proteomes" id="UP000009326"/>
    </source>
</evidence>
<dbReference type="RefSeq" id="WP_008474217.1">
    <property type="nucleotide sequence ID" value="NZ_AYZO01000002.1"/>
</dbReference>
<evidence type="ECO:0000313" key="5">
    <source>
        <dbReference type="Proteomes" id="UP000051521"/>
    </source>
</evidence>
<dbReference type="EMBL" id="AYZO01000002">
    <property type="protein sequence ID" value="KRN14531.1"/>
    <property type="molecule type" value="Genomic_DNA"/>
</dbReference>
<dbReference type="OrthoDB" id="2314051at2"/>
<protein>
    <submittedName>
        <fullName evidence="2">Uncharacterized protein</fullName>
    </submittedName>
</protein>
<keyword evidence="1" id="KW-1133">Transmembrane helix</keyword>
<keyword evidence="1" id="KW-0812">Transmembrane</keyword>
<reference evidence="3 5" key="2">
    <citation type="journal article" date="2015" name="Genome Announc.">
        <title>Expanding the biotechnology potential of lactobacilli through comparative genomics of 213 strains and associated genera.</title>
        <authorList>
            <person name="Sun Z."/>
            <person name="Harris H.M."/>
            <person name="McCann A."/>
            <person name="Guo C."/>
            <person name="Argimon S."/>
            <person name="Zhang W."/>
            <person name="Yang X."/>
            <person name="Jeffery I.B."/>
            <person name="Cooney J.C."/>
            <person name="Kagawa T.F."/>
            <person name="Liu W."/>
            <person name="Song Y."/>
            <person name="Salvetti E."/>
            <person name="Wrobel A."/>
            <person name="Rasinkangas P."/>
            <person name="Parkhill J."/>
            <person name="Rea M.C."/>
            <person name="O'Sullivan O."/>
            <person name="Ritari J."/>
            <person name="Douillard F.P."/>
            <person name="Paul Ross R."/>
            <person name="Yang R."/>
            <person name="Briner A.E."/>
            <person name="Felis G.E."/>
            <person name="de Vos W.M."/>
            <person name="Barrangou R."/>
            <person name="Klaenhammer T.R."/>
            <person name="Caufield P.W."/>
            <person name="Cui Y."/>
            <person name="Zhang H."/>
            <person name="O'Toole P.W."/>
        </authorList>
    </citation>
    <scope>NUCLEOTIDE SEQUENCE [LARGE SCALE GENOMIC DNA]</scope>
    <source>
        <strain evidence="3 5">DSM 23908</strain>
    </source>
</reference>
<evidence type="ECO:0000313" key="3">
    <source>
        <dbReference type="EMBL" id="KRN14531.1"/>
    </source>
</evidence>
<proteinExistence type="predicted"/>
<feature type="transmembrane region" description="Helical" evidence="1">
    <location>
        <begin position="20"/>
        <end position="40"/>
    </location>
</feature>
<dbReference type="PATRIC" id="fig|1423751.3.peg.637"/>
<accession>I7J3N8</accession>
<evidence type="ECO:0000256" key="1">
    <source>
        <dbReference type="SAM" id="Phobius"/>
    </source>
</evidence>
<gene>
    <name evidence="2" type="ORF">BN52_00900</name>
    <name evidence="3" type="ORF">FC38_GL000614</name>
</gene>
<comment type="caution">
    <text evidence="2">The sequence shown here is derived from an EMBL/GenBank/DDBJ whole genome shotgun (WGS) entry which is preliminary data.</text>
</comment>
<reference evidence="2 4" key="1">
    <citation type="submission" date="2012-06" db="EMBL/GenBank/DDBJ databases">
        <title>Draft genome sequence of Lactobacillus gigeriorum CRBIP 24.85T, isolated from chicken crop.</title>
        <authorList>
            <person name="Cousin S."/>
            <person name="Ma L."/>
            <person name="Creno S."/>
            <person name="Clermont D."/>
            <person name="Loux V."/>
            <person name="Bizet C."/>
            <person name="Bouchier C."/>
        </authorList>
    </citation>
    <scope>NUCLEOTIDE SEQUENCE [LARGE SCALE GENOMIC DNA]</scope>
    <source>
        <strain evidence="4">CRBIP 24.85T</strain>
        <strain evidence="2">Type strain: CRBIP 24.85</strain>
    </source>
</reference>
<name>I7J3N8_9LACO</name>
<dbReference type="AlphaFoldDB" id="I7J3N8"/>
<keyword evidence="1" id="KW-0472">Membrane</keyword>
<dbReference type="EMBL" id="CAKC01000093">
    <property type="protein sequence ID" value="CCI87872.1"/>
    <property type="molecule type" value="Genomic_DNA"/>
</dbReference>
<dbReference type="Proteomes" id="UP000009326">
    <property type="component" value="Unassembled WGS sequence"/>
</dbReference>
<keyword evidence="5" id="KW-1185">Reference proteome</keyword>
<feature type="transmembrane region" description="Helical" evidence="1">
    <location>
        <begin position="77"/>
        <end position="94"/>
    </location>
</feature>
<dbReference type="STRING" id="1423751.FC38_GL000614"/>
<dbReference type="Proteomes" id="UP000051521">
    <property type="component" value="Unassembled WGS sequence"/>
</dbReference>
<organism evidence="2 4">
    <name type="scientific">Lactobacillus gigeriorum DSM 23908 = CRBIP 24.85</name>
    <dbReference type="NCBI Taxonomy" id="1423751"/>
    <lineage>
        <taxon>Bacteria</taxon>
        <taxon>Bacillati</taxon>
        <taxon>Bacillota</taxon>
        <taxon>Bacilli</taxon>
        <taxon>Lactobacillales</taxon>
        <taxon>Lactobacillaceae</taxon>
        <taxon>Lactobacillus</taxon>
    </lineage>
</organism>
<sequence length="119" mass="14244">MQKLKDRILNQPFIKRLNTYKAMPIIWWSLLIMAMPYIFSLFRVQVVWRVGLLFLIINSLFSYHVGKLILELKLANWWLLLLPALFCLAIMPRFASYNLIFGLIYLIFEAIGKMTRLYR</sequence>
<evidence type="ECO:0000313" key="2">
    <source>
        <dbReference type="EMBL" id="CCI87872.1"/>
    </source>
</evidence>